<evidence type="ECO:0000256" key="6">
    <source>
        <dbReference type="PROSITE-ProRule" id="PRU00221"/>
    </source>
</evidence>
<dbReference type="InterPro" id="IPR001680">
    <property type="entry name" value="WD40_rpt"/>
</dbReference>
<accession>A0ABD2LUN4</accession>
<name>A0ABD2LUN4_9BILA</name>
<dbReference type="InterPro" id="IPR020472">
    <property type="entry name" value="WD40_PAC1"/>
</dbReference>
<feature type="domain" description="Histone-binding protein RBBP4-like N-terminal" evidence="8">
    <location>
        <begin position="40"/>
        <end position="107"/>
    </location>
</feature>
<dbReference type="PROSITE" id="PS00678">
    <property type="entry name" value="WD_REPEATS_1"/>
    <property type="match status" value="1"/>
</dbReference>
<feature type="repeat" description="WD" evidence="6">
    <location>
        <begin position="316"/>
        <end position="351"/>
    </location>
</feature>
<dbReference type="SUPFAM" id="SSF50978">
    <property type="entry name" value="WD40 repeat-like"/>
    <property type="match status" value="1"/>
</dbReference>
<dbReference type="PROSITE" id="PS50294">
    <property type="entry name" value="WD_REPEATS_REGION"/>
    <property type="match status" value="3"/>
</dbReference>
<dbReference type="Proteomes" id="UP001620626">
    <property type="component" value="Unassembled WGS sequence"/>
</dbReference>
<gene>
    <name evidence="9" type="ORF">niasHT_003735</name>
</gene>
<evidence type="ECO:0000313" key="9">
    <source>
        <dbReference type="EMBL" id="KAL3118952.1"/>
    </source>
</evidence>
<evidence type="ECO:0000256" key="7">
    <source>
        <dbReference type="SAM" id="MobiDB-lite"/>
    </source>
</evidence>
<protein>
    <recommendedName>
        <fullName evidence="5">Glutamate-rich WD repeat-containing protein 1</fullName>
    </recommendedName>
</protein>
<dbReference type="InterPro" id="IPR019775">
    <property type="entry name" value="WD40_repeat_CS"/>
</dbReference>
<dbReference type="Pfam" id="PF12265">
    <property type="entry name" value="CAF1C_H4-bd"/>
    <property type="match status" value="1"/>
</dbReference>
<keyword evidence="4" id="KW-0539">Nucleus</keyword>
<dbReference type="InterPro" id="IPR036322">
    <property type="entry name" value="WD40_repeat_dom_sf"/>
</dbReference>
<keyword evidence="2 6" id="KW-0853">WD repeat</keyword>
<comment type="subcellular location">
    <subcellularLocation>
        <location evidence="1">Nucleus</location>
    </subcellularLocation>
</comment>
<feature type="repeat" description="WD" evidence="6">
    <location>
        <begin position="269"/>
        <end position="304"/>
    </location>
</feature>
<evidence type="ECO:0000256" key="2">
    <source>
        <dbReference type="ARBA" id="ARBA00022574"/>
    </source>
</evidence>
<evidence type="ECO:0000256" key="3">
    <source>
        <dbReference type="ARBA" id="ARBA00022737"/>
    </source>
</evidence>
<dbReference type="Gene3D" id="2.130.10.10">
    <property type="entry name" value="YVTN repeat-like/Quinoprotein amine dehydrogenase"/>
    <property type="match status" value="1"/>
</dbReference>
<dbReference type="PROSITE" id="PS50082">
    <property type="entry name" value="WD_REPEATS_2"/>
    <property type="match status" value="3"/>
</dbReference>
<proteinExistence type="predicted"/>
<dbReference type="EMBL" id="JBICBT010000258">
    <property type="protein sequence ID" value="KAL3118952.1"/>
    <property type="molecule type" value="Genomic_DNA"/>
</dbReference>
<dbReference type="InterPro" id="IPR051972">
    <property type="entry name" value="Glutamate-rich_WD_repeat"/>
</dbReference>
<evidence type="ECO:0000256" key="5">
    <source>
        <dbReference type="ARBA" id="ARBA00040876"/>
    </source>
</evidence>
<keyword evidence="3" id="KW-0677">Repeat</keyword>
<dbReference type="InterPro" id="IPR015943">
    <property type="entry name" value="WD40/YVTN_repeat-like_dom_sf"/>
</dbReference>
<evidence type="ECO:0000313" key="10">
    <source>
        <dbReference type="Proteomes" id="UP001620626"/>
    </source>
</evidence>
<evidence type="ECO:0000256" key="4">
    <source>
        <dbReference type="ARBA" id="ARBA00023242"/>
    </source>
</evidence>
<dbReference type="PANTHER" id="PTHR45903">
    <property type="entry name" value="GLUTAMATE-RICH WD REPEAT-CONTAINING PROTEIN 1"/>
    <property type="match status" value="1"/>
</dbReference>
<dbReference type="PANTHER" id="PTHR45903:SF1">
    <property type="entry name" value="GLUTAMATE-RICH WD REPEAT-CONTAINING PROTEIN 1"/>
    <property type="match status" value="1"/>
</dbReference>
<dbReference type="Pfam" id="PF00400">
    <property type="entry name" value="WD40"/>
    <property type="match status" value="3"/>
</dbReference>
<dbReference type="GO" id="GO:0005634">
    <property type="term" value="C:nucleus"/>
    <property type="evidence" value="ECO:0007669"/>
    <property type="project" value="UniProtKB-SubCell"/>
</dbReference>
<evidence type="ECO:0000256" key="1">
    <source>
        <dbReference type="ARBA" id="ARBA00004123"/>
    </source>
</evidence>
<reference evidence="9 10" key="1">
    <citation type="submission" date="2024-10" db="EMBL/GenBank/DDBJ databases">
        <authorList>
            <person name="Kim D."/>
        </authorList>
    </citation>
    <scope>NUCLEOTIDE SEQUENCE [LARGE SCALE GENOMIC DNA]</scope>
    <source>
        <strain evidence="9">BH-2024</strain>
    </source>
</reference>
<feature type="repeat" description="WD" evidence="6">
    <location>
        <begin position="361"/>
        <end position="395"/>
    </location>
</feature>
<organism evidence="9 10">
    <name type="scientific">Heterodera trifolii</name>
    <dbReference type="NCBI Taxonomy" id="157864"/>
    <lineage>
        <taxon>Eukaryota</taxon>
        <taxon>Metazoa</taxon>
        <taxon>Ecdysozoa</taxon>
        <taxon>Nematoda</taxon>
        <taxon>Chromadorea</taxon>
        <taxon>Rhabditida</taxon>
        <taxon>Tylenchina</taxon>
        <taxon>Tylenchomorpha</taxon>
        <taxon>Tylenchoidea</taxon>
        <taxon>Heteroderidae</taxon>
        <taxon>Heteroderinae</taxon>
        <taxon>Heterodera</taxon>
    </lineage>
</organism>
<dbReference type="SMART" id="SM00320">
    <property type="entry name" value="WD40"/>
    <property type="match status" value="5"/>
</dbReference>
<dbReference type="PRINTS" id="PR00320">
    <property type="entry name" value="GPROTEINBRPT"/>
</dbReference>
<sequence length="460" mass="51107">MEEGQMETGENAAVKFLDQKKTAKKKVYVPGISRILKASEELVYDEKAYLLFHTFETNYPCLSFDVLSDSLGDNRSDFPMTAWLAAGTQADRAKDNELLVLRLSNLHANEKTLENAKKMGQGKGDESESSSSEDDEEEETEGGAKSARMHAAVIPHHGGINRMKCQTIGASNVCAVWNDQQKVQLWNLDPAIETVKSIGTESPSKVQKMEKDAVKQNLLFTFAGHSAEGFALAWSPIRLGTLASGDLRNRIFLWRMSEGGQWLVDQRPLAEHQSSVEDLAWSPTEEALLMSCSADHTLRLWDVRAPHKDSCVCTVKEAHNGDVNVISWNSGEPLIVSGGDDAKLNIWSLKTIQYNQPVAQFQHHQKPISSVEWNPHDGTVFMASGEDDQTTLWDLALEDDELHGEVEGGEEKTAPNVPSQLLFIHMGQKEVKEVHWHKQCPGLAFSTALDGFHVFKTINV</sequence>
<dbReference type="AlphaFoldDB" id="A0ABD2LUN4"/>
<feature type="compositionally biased region" description="Acidic residues" evidence="7">
    <location>
        <begin position="127"/>
        <end position="141"/>
    </location>
</feature>
<keyword evidence="10" id="KW-1185">Reference proteome</keyword>
<comment type="caution">
    <text evidence="9">The sequence shown here is derived from an EMBL/GenBank/DDBJ whole genome shotgun (WGS) entry which is preliminary data.</text>
</comment>
<feature type="region of interest" description="Disordered" evidence="7">
    <location>
        <begin position="113"/>
        <end position="148"/>
    </location>
</feature>
<evidence type="ECO:0000259" key="8">
    <source>
        <dbReference type="Pfam" id="PF12265"/>
    </source>
</evidence>
<dbReference type="InterPro" id="IPR022052">
    <property type="entry name" value="Histone-bd_RBBP4-like_N"/>
</dbReference>